<protein>
    <recommendedName>
        <fullName evidence="3">Peptidase M12B domain-containing protein</fullName>
    </recommendedName>
</protein>
<feature type="domain" description="Peptidase M12B" evidence="3">
    <location>
        <begin position="210"/>
        <end position="440"/>
    </location>
</feature>
<evidence type="ECO:0000313" key="4">
    <source>
        <dbReference type="EMBL" id="KAK2171949.1"/>
    </source>
</evidence>
<reference evidence="4" key="1">
    <citation type="journal article" date="2023" name="Mol. Biol. Evol.">
        <title>Third-Generation Sequencing Reveals the Adaptive Role of the Epigenome in Three Deep-Sea Polychaetes.</title>
        <authorList>
            <person name="Perez M."/>
            <person name="Aroh O."/>
            <person name="Sun Y."/>
            <person name="Lan Y."/>
            <person name="Juniper S.K."/>
            <person name="Young C.R."/>
            <person name="Angers B."/>
            <person name="Qian P.Y."/>
        </authorList>
    </citation>
    <scope>NUCLEOTIDE SEQUENCE</scope>
    <source>
        <strain evidence="4">R07B-5</strain>
    </source>
</reference>
<dbReference type="EMBL" id="JAODUO010001010">
    <property type="protein sequence ID" value="KAK2171949.1"/>
    <property type="molecule type" value="Genomic_DNA"/>
</dbReference>
<dbReference type="AlphaFoldDB" id="A0AAD9KI08"/>
<comment type="caution">
    <text evidence="4">The sequence shown here is derived from an EMBL/GenBank/DDBJ whole genome shotgun (WGS) entry which is preliminary data.</text>
</comment>
<evidence type="ECO:0000313" key="5">
    <source>
        <dbReference type="Proteomes" id="UP001209878"/>
    </source>
</evidence>
<evidence type="ECO:0000256" key="2">
    <source>
        <dbReference type="SAM" id="Phobius"/>
    </source>
</evidence>
<keyword evidence="2" id="KW-1133">Transmembrane helix</keyword>
<accession>A0AAD9KI08</accession>
<dbReference type="GO" id="GO:0006509">
    <property type="term" value="P:membrane protein ectodomain proteolysis"/>
    <property type="evidence" value="ECO:0007669"/>
    <property type="project" value="TreeGrafter"/>
</dbReference>
<organism evidence="4 5">
    <name type="scientific">Ridgeia piscesae</name>
    <name type="common">Tubeworm</name>
    <dbReference type="NCBI Taxonomy" id="27915"/>
    <lineage>
        <taxon>Eukaryota</taxon>
        <taxon>Metazoa</taxon>
        <taxon>Spiralia</taxon>
        <taxon>Lophotrochozoa</taxon>
        <taxon>Annelida</taxon>
        <taxon>Polychaeta</taxon>
        <taxon>Sedentaria</taxon>
        <taxon>Canalipalpata</taxon>
        <taxon>Sabellida</taxon>
        <taxon>Siboglinidae</taxon>
        <taxon>Ridgeia</taxon>
    </lineage>
</organism>
<dbReference type="PROSITE" id="PS50215">
    <property type="entry name" value="ADAM_MEPRO"/>
    <property type="match status" value="1"/>
</dbReference>
<dbReference type="GO" id="GO:0007219">
    <property type="term" value="P:Notch signaling pathway"/>
    <property type="evidence" value="ECO:0007669"/>
    <property type="project" value="TreeGrafter"/>
</dbReference>
<dbReference type="Pfam" id="PF16698">
    <property type="entry name" value="ADAM17_MPD"/>
    <property type="match status" value="1"/>
</dbReference>
<dbReference type="SUPFAM" id="SSF55486">
    <property type="entry name" value="Metalloproteases ('zincins'), catalytic domain"/>
    <property type="match status" value="1"/>
</dbReference>
<dbReference type="PANTHER" id="PTHR45702">
    <property type="entry name" value="ADAM10/ADAM17 METALLOPEPTIDASE FAMILY MEMBER"/>
    <property type="match status" value="1"/>
</dbReference>
<dbReference type="InterPro" id="IPR051489">
    <property type="entry name" value="ADAM_Metalloproteinase"/>
</dbReference>
<dbReference type="GO" id="GO:0004222">
    <property type="term" value="F:metalloendopeptidase activity"/>
    <property type="evidence" value="ECO:0007669"/>
    <property type="project" value="InterPro"/>
</dbReference>
<dbReference type="Gene3D" id="3.40.390.10">
    <property type="entry name" value="Collagenase (Catalytic Domain)"/>
    <property type="match status" value="1"/>
</dbReference>
<dbReference type="InterPro" id="IPR001590">
    <property type="entry name" value="Peptidase_M12B"/>
</dbReference>
<evidence type="ECO:0000259" key="3">
    <source>
        <dbReference type="PROSITE" id="PS50215"/>
    </source>
</evidence>
<dbReference type="InterPro" id="IPR032029">
    <property type="entry name" value="ADAM17_MPD"/>
</dbReference>
<name>A0AAD9KI08_RIDPI</name>
<keyword evidence="5" id="KW-1185">Reference proteome</keyword>
<feature type="transmembrane region" description="Helical" evidence="2">
    <location>
        <begin position="510"/>
        <end position="534"/>
    </location>
</feature>
<dbReference type="Pfam" id="PF13688">
    <property type="entry name" value="Reprolysin_5"/>
    <property type="match status" value="1"/>
</dbReference>
<keyword evidence="2" id="KW-0812">Transmembrane</keyword>
<sequence length="591" mass="66378">MRRYFNKIRINDRSVSGELDDILHNYDTLHHSHVTHHVTKRSADGKDGKTKEISFTVLDSHFRLHLQRQRNLFAKDFEAFVIDRDNEEKRFTFDTSQFYEGFVVGEPDTTDVRAYWEDNDLVATVRTPNDTYIVEPSWRHLAPSDNYSMIAYKASDVKSQETNPFGSSRRSYCGFVHPDVDDAAYDDSAQRDGHGGGRRQKRAAGIKGYNTCPLTLVADHHFFEHAGRGSVSSVVNYMVGVIARVDDLYRSVDFGEGYTNVGFEIRNIIVHKTPTVVKKGEEHYNMAKESWDAGHFLSVFSKGPNWESYCLAHLFTYLAFDGVLGMGNIASPKVGFPGGICSTGNKPYYYNTAWTTTLSRGNRRILTQEADLVTAHGHNWGSLHDTSSCSPNSKGGGKYLMYPFSVSGYEPNNNKFSTCSKVNILAVLKNKMRTCFTVDTACKWCCRNGTEGVCEPFPDDMDLPDGKPCVQGFCKQGLCAKKILKLGDRIWSIVNNLSVDSFLLFLRNNLVLATLILSLVLYVPLCVIVAVLDYRSEKKEKERLAWYSADNVHVVAPGQRATIFRTYKRKRQADGYGASTASVSKVAVGPM</sequence>
<gene>
    <name evidence="4" type="ORF">NP493_1013g01061</name>
</gene>
<proteinExistence type="predicted"/>
<dbReference type="Proteomes" id="UP001209878">
    <property type="component" value="Unassembled WGS sequence"/>
</dbReference>
<comment type="caution">
    <text evidence="1">Lacks conserved residue(s) required for the propagation of feature annotation.</text>
</comment>
<dbReference type="InterPro" id="IPR024079">
    <property type="entry name" value="MetalloPept_cat_dom_sf"/>
</dbReference>
<keyword evidence="2" id="KW-0472">Membrane</keyword>
<evidence type="ECO:0000256" key="1">
    <source>
        <dbReference type="PROSITE-ProRule" id="PRU00276"/>
    </source>
</evidence>
<dbReference type="GO" id="GO:0005886">
    <property type="term" value="C:plasma membrane"/>
    <property type="evidence" value="ECO:0007669"/>
    <property type="project" value="TreeGrafter"/>
</dbReference>
<dbReference type="PANTHER" id="PTHR45702:SF6">
    <property type="entry name" value="DISINTEGRIN AND METALLOPROTEINASE DOMAIN-CONTAINING PROTEIN 17"/>
    <property type="match status" value="1"/>
</dbReference>